<feature type="compositionally biased region" description="Low complexity" evidence="1">
    <location>
        <begin position="116"/>
        <end position="137"/>
    </location>
</feature>
<accession>A0AAN8PS52</accession>
<dbReference type="Proteomes" id="UP001307849">
    <property type="component" value="Unassembled WGS sequence"/>
</dbReference>
<evidence type="ECO:0000313" key="2">
    <source>
        <dbReference type="EMBL" id="KAK6521442.1"/>
    </source>
</evidence>
<dbReference type="AlphaFoldDB" id="A0AAN8PS52"/>
<proteinExistence type="predicted"/>
<sequence>MAKPSSSKTSPPPPPNSPYRPRVKKSMIWHPGHCTRSFIVTDFYTDLNALIIEHGEIVKCCGQFWRANRQCSVGQGGTNDCEEPHPIYKRYRPSTINDTEVSTIARPLNRCQCRQSSNIGPNPTSTNPIPSSSSTSTSHRKPIPPNPHPNTNSPSQSPKPQSSRVPFYSPITSATYSPTEYTFPEVPYSGPRPAPTPSQPSSSSTSAYRDPVIGLSSRLPLERTKAHVSEGIGSALGKFKKGKEKEGSKSPTFWGCIGEDGGKSVGEEGKSPVGREKGCQHDFYCSHCGKKNSVWSDRRGSEVRE</sequence>
<feature type="region of interest" description="Disordered" evidence="1">
    <location>
        <begin position="1"/>
        <end position="21"/>
    </location>
</feature>
<feature type="compositionally biased region" description="Low complexity" evidence="1">
    <location>
        <begin position="149"/>
        <end position="163"/>
    </location>
</feature>
<name>A0AAN8PS52_9PEZI</name>
<reference evidence="2 3" key="1">
    <citation type="submission" date="2019-10" db="EMBL/GenBank/DDBJ databases">
        <authorList>
            <person name="Palmer J.M."/>
        </authorList>
    </citation>
    <scope>NUCLEOTIDE SEQUENCE [LARGE SCALE GENOMIC DNA]</scope>
    <source>
        <strain evidence="2 3">TWF506</strain>
    </source>
</reference>
<dbReference type="EMBL" id="JAVHJM010000001">
    <property type="protein sequence ID" value="KAK6521442.1"/>
    <property type="molecule type" value="Genomic_DNA"/>
</dbReference>
<comment type="caution">
    <text evidence="2">The sequence shown here is derived from an EMBL/GenBank/DDBJ whole genome shotgun (WGS) entry which is preliminary data.</text>
</comment>
<evidence type="ECO:0000256" key="1">
    <source>
        <dbReference type="SAM" id="MobiDB-lite"/>
    </source>
</evidence>
<feature type="region of interest" description="Disordered" evidence="1">
    <location>
        <begin position="107"/>
        <end position="226"/>
    </location>
</feature>
<feature type="region of interest" description="Disordered" evidence="1">
    <location>
        <begin position="240"/>
        <end position="273"/>
    </location>
</feature>
<keyword evidence="3" id="KW-1185">Reference proteome</keyword>
<organism evidence="2 3">
    <name type="scientific">Arthrobotrys conoides</name>
    <dbReference type="NCBI Taxonomy" id="74498"/>
    <lineage>
        <taxon>Eukaryota</taxon>
        <taxon>Fungi</taxon>
        <taxon>Dikarya</taxon>
        <taxon>Ascomycota</taxon>
        <taxon>Pezizomycotina</taxon>
        <taxon>Orbiliomycetes</taxon>
        <taxon>Orbiliales</taxon>
        <taxon>Orbiliaceae</taxon>
        <taxon>Arthrobotrys</taxon>
    </lineage>
</organism>
<gene>
    <name evidence="2" type="ORF">TWF506_001656</name>
</gene>
<protein>
    <submittedName>
        <fullName evidence="2">Uncharacterized protein</fullName>
    </submittedName>
</protein>
<feature type="compositionally biased region" description="Polar residues" evidence="1">
    <location>
        <begin position="170"/>
        <end position="180"/>
    </location>
</feature>
<evidence type="ECO:0000313" key="3">
    <source>
        <dbReference type="Proteomes" id="UP001307849"/>
    </source>
</evidence>
<feature type="compositionally biased region" description="Basic and acidic residues" evidence="1">
    <location>
        <begin position="260"/>
        <end position="273"/>
    </location>
</feature>